<protein>
    <recommendedName>
        <fullName evidence="1">tRNA (guanine(9)-N(1))-methyltransferase</fullName>
        <ecNumber evidence="1">2.1.1.221</ecNumber>
    </recommendedName>
</protein>
<dbReference type="EMBL" id="JAAOIC020000047">
    <property type="protein sequence ID" value="KAG8037894.1"/>
    <property type="molecule type" value="Genomic_DNA"/>
</dbReference>
<evidence type="ECO:0000256" key="6">
    <source>
        <dbReference type="SAM" id="MobiDB-lite"/>
    </source>
</evidence>
<name>A0A8J5V8F6_9HYME</name>
<evidence type="ECO:0000256" key="5">
    <source>
        <dbReference type="ARBA" id="ARBA00048434"/>
    </source>
</evidence>
<dbReference type="GO" id="GO:0000049">
    <property type="term" value="F:tRNA binding"/>
    <property type="evidence" value="ECO:0007669"/>
    <property type="project" value="TreeGrafter"/>
</dbReference>
<evidence type="ECO:0000256" key="3">
    <source>
        <dbReference type="ARBA" id="ARBA00022679"/>
    </source>
</evidence>
<evidence type="ECO:0000256" key="2">
    <source>
        <dbReference type="ARBA" id="ARBA00022603"/>
    </source>
</evidence>
<feature type="domain" description="SAM-dependent MTase TRM10-type" evidence="7">
    <location>
        <begin position="207"/>
        <end position="400"/>
    </location>
</feature>
<dbReference type="OrthoDB" id="278300at2759"/>
<keyword evidence="9" id="KW-1185">Reference proteome</keyword>
<dbReference type="PANTHER" id="PTHR13563:SF13">
    <property type="entry name" value="TRNA METHYLTRANSFERASE 10 HOMOLOG A"/>
    <property type="match status" value="1"/>
</dbReference>
<evidence type="ECO:0000313" key="8">
    <source>
        <dbReference type="EMBL" id="KAG8037894.1"/>
    </source>
</evidence>
<organism evidence="8 9">
    <name type="scientific">Cotesia typhae</name>
    <dbReference type="NCBI Taxonomy" id="2053667"/>
    <lineage>
        <taxon>Eukaryota</taxon>
        <taxon>Metazoa</taxon>
        <taxon>Ecdysozoa</taxon>
        <taxon>Arthropoda</taxon>
        <taxon>Hexapoda</taxon>
        <taxon>Insecta</taxon>
        <taxon>Pterygota</taxon>
        <taxon>Neoptera</taxon>
        <taxon>Endopterygota</taxon>
        <taxon>Hymenoptera</taxon>
        <taxon>Apocrita</taxon>
        <taxon>Ichneumonoidea</taxon>
        <taxon>Braconidae</taxon>
        <taxon>Microgastrinae</taxon>
        <taxon>Cotesia</taxon>
    </lineage>
</organism>
<dbReference type="PROSITE" id="PS51675">
    <property type="entry name" value="SAM_MT_TRM10"/>
    <property type="match status" value="1"/>
</dbReference>
<dbReference type="GO" id="GO:0052905">
    <property type="term" value="F:tRNA (guanosine(9)-N1)-methyltransferase activity"/>
    <property type="evidence" value="ECO:0007669"/>
    <property type="project" value="UniProtKB-EC"/>
</dbReference>
<comment type="caution">
    <text evidence="8">The sequence shown here is derived from an EMBL/GenBank/DDBJ whole genome shotgun (WGS) entry which is preliminary data.</text>
</comment>
<dbReference type="Proteomes" id="UP000729913">
    <property type="component" value="Unassembled WGS sequence"/>
</dbReference>
<keyword evidence="4" id="KW-0949">S-adenosyl-L-methionine</keyword>
<proteinExistence type="predicted"/>
<accession>A0A8J5V8F6</accession>
<dbReference type="AlphaFoldDB" id="A0A8J5V8F6"/>
<dbReference type="InterPro" id="IPR007356">
    <property type="entry name" value="tRNA_m1G_MeTrfase_euk"/>
</dbReference>
<reference evidence="8" key="1">
    <citation type="submission" date="2020-03" db="EMBL/GenBank/DDBJ databases">
        <authorList>
            <person name="Chebbi M.A."/>
            <person name="Drezen J.M."/>
        </authorList>
    </citation>
    <scope>NUCLEOTIDE SEQUENCE</scope>
    <source>
        <tissue evidence="8">Whole body</tissue>
    </source>
</reference>
<comment type="catalytic activity">
    <reaction evidence="5">
        <text>guanosine(9) in tRNA + S-adenosyl-L-methionine = N(1)-methylguanosine(9) in tRNA + S-adenosyl-L-homocysteine + H(+)</text>
        <dbReference type="Rhea" id="RHEA:43156"/>
        <dbReference type="Rhea" id="RHEA-COMP:10367"/>
        <dbReference type="Rhea" id="RHEA-COMP:10368"/>
        <dbReference type="ChEBI" id="CHEBI:15378"/>
        <dbReference type="ChEBI" id="CHEBI:57856"/>
        <dbReference type="ChEBI" id="CHEBI:59789"/>
        <dbReference type="ChEBI" id="CHEBI:73542"/>
        <dbReference type="ChEBI" id="CHEBI:74269"/>
        <dbReference type="EC" id="2.1.1.221"/>
    </reaction>
</comment>
<feature type="region of interest" description="Disordered" evidence="6">
    <location>
        <begin position="70"/>
        <end position="97"/>
    </location>
</feature>
<evidence type="ECO:0000259" key="7">
    <source>
        <dbReference type="PROSITE" id="PS51675"/>
    </source>
</evidence>
<keyword evidence="2" id="KW-0489">Methyltransferase</keyword>
<dbReference type="PANTHER" id="PTHR13563">
    <property type="entry name" value="TRNA (GUANINE-9-) METHYLTRANSFERASE"/>
    <property type="match status" value="1"/>
</dbReference>
<dbReference type="EC" id="2.1.1.221" evidence="1"/>
<dbReference type="GO" id="GO:0005654">
    <property type="term" value="C:nucleoplasm"/>
    <property type="evidence" value="ECO:0007669"/>
    <property type="project" value="TreeGrafter"/>
</dbReference>
<evidence type="ECO:0000256" key="4">
    <source>
        <dbReference type="ARBA" id="ARBA00022691"/>
    </source>
</evidence>
<evidence type="ECO:0000313" key="9">
    <source>
        <dbReference type="Proteomes" id="UP000729913"/>
    </source>
</evidence>
<dbReference type="FunFam" id="3.40.1280.30:FF:000001">
    <property type="entry name" value="tRNA methyltransferase 10 homolog A"/>
    <property type="match status" value="1"/>
</dbReference>
<dbReference type="InterPro" id="IPR028564">
    <property type="entry name" value="MT_TRM10-typ"/>
</dbReference>
<gene>
    <name evidence="8" type="ORF">G9C98_006105</name>
</gene>
<sequence>MASSDCKCGCHVSKDEQLIREFNDFKAAFQANRKMGGSLMIKFMEKPSFTGDGLLSFTIDPSGEKTLQVSCSSSAIPSETPMDRSTPKKRKKNEDDPDDDLINLDLCASNKLPNLSASSNGKYLSALIINMMTAIPSGTNSSTILDSHLLEKKLNENELNNLSKNQLKKIKKKEKWLANKSEKRLKERLKAKEKRAFARANNINLGPSRKSLKKCTMENSTCKLTITIDMEFDDLMIEKDIAKLIKQILRCYTLNRRALAPVQFSLTNFNNKSKEQMEKHNGYEHWDVKFFSESYCKVYDSKKIIYLTSESENIIDKLDQDSVYVIGGLVDHNGHKGLCHKLAIQAGVQHARLPLDKFLNMKTRKVLAVNHVFEIMLRISEGKTWQDAFVEVLPLRKNAKLVAQMDKDEIDSSIEIND</sequence>
<dbReference type="GO" id="GO:0002939">
    <property type="term" value="P:tRNA N1-guanine methylation"/>
    <property type="evidence" value="ECO:0007669"/>
    <property type="project" value="TreeGrafter"/>
</dbReference>
<dbReference type="CDD" id="cd18101">
    <property type="entry name" value="Trm10euk_A"/>
    <property type="match status" value="1"/>
</dbReference>
<evidence type="ECO:0000256" key="1">
    <source>
        <dbReference type="ARBA" id="ARBA00012797"/>
    </source>
</evidence>
<reference evidence="8" key="2">
    <citation type="submission" date="2021-04" db="EMBL/GenBank/DDBJ databases">
        <title>Genome-wide patterns of bracovirus chromosomal integration into multiple host tissues during parasitism.</title>
        <authorList>
            <person name="Chebbi M.A.C."/>
        </authorList>
    </citation>
    <scope>NUCLEOTIDE SEQUENCE</scope>
    <source>
        <tissue evidence="8">Whole body</tissue>
    </source>
</reference>
<keyword evidence="3" id="KW-0808">Transferase</keyword>